<accession>A0ACC2FX63</accession>
<comment type="caution">
    <text evidence="1">The sequence shown here is derived from an EMBL/GenBank/DDBJ whole genome shotgun (WGS) entry which is preliminary data.</text>
</comment>
<gene>
    <name evidence="1" type="ORF">DPEC_G00231320</name>
</gene>
<reference evidence="1" key="1">
    <citation type="submission" date="2021-05" db="EMBL/GenBank/DDBJ databases">
        <authorList>
            <person name="Pan Q."/>
            <person name="Jouanno E."/>
            <person name="Zahm M."/>
            <person name="Klopp C."/>
            <person name="Cabau C."/>
            <person name="Louis A."/>
            <person name="Berthelot C."/>
            <person name="Parey E."/>
            <person name="Roest Crollius H."/>
            <person name="Montfort J."/>
            <person name="Robinson-Rechavi M."/>
            <person name="Bouchez O."/>
            <person name="Lampietro C."/>
            <person name="Lopez Roques C."/>
            <person name="Donnadieu C."/>
            <person name="Postlethwait J."/>
            <person name="Bobe J."/>
            <person name="Dillon D."/>
            <person name="Chandos A."/>
            <person name="von Hippel F."/>
            <person name="Guiguen Y."/>
        </authorList>
    </citation>
    <scope>NUCLEOTIDE SEQUENCE</scope>
    <source>
        <strain evidence="1">YG-Jan2019</strain>
    </source>
</reference>
<evidence type="ECO:0000313" key="2">
    <source>
        <dbReference type="Proteomes" id="UP001157502"/>
    </source>
</evidence>
<protein>
    <submittedName>
        <fullName evidence="1">Uncharacterized protein</fullName>
    </submittedName>
</protein>
<proteinExistence type="predicted"/>
<name>A0ACC2FX63_DALPE</name>
<organism evidence="1 2">
    <name type="scientific">Dallia pectoralis</name>
    <name type="common">Alaska blackfish</name>
    <dbReference type="NCBI Taxonomy" id="75939"/>
    <lineage>
        <taxon>Eukaryota</taxon>
        <taxon>Metazoa</taxon>
        <taxon>Chordata</taxon>
        <taxon>Craniata</taxon>
        <taxon>Vertebrata</taxon>
        <taxon>Euteleostomi</taxon>
        <taxon>Actinopterygii</taxon>
        <taxon>Neopterygii</taxon>
        <taxon>Teleostei</taxon>
        <taxon>Protacanthopterygii</taxon>
        <taxon>Esociformes</taxon>
        <taxon>Umbridae</taxon>
        <taxon>Dallia</taxon>
    </lineage>
</organism>
<dbReference type="Proteomes" id="UP001157502">
    <property type="component" value="Chromosome 20"/>
</dbReference>
<keyword evidence="2" id="KW-1185">Reference proteome</keyword>
<sequence>MEARSKDRIHERHHRHGERDPIECTAPLEHDQIHHQWQQTETQTEKTGNGKINPINVDGEGIVSADGRVRPSYSINNDGYRHLINANIKQKWTQMTDTTLKVASRGGPGHSRKMDCTNDTDEPLDFTNHYDNTVVDDQESALTNGVAVFAYITNGYSGKSPPDNDGSGSESGYATPKKCKAKRNSVKNTDHVTREKKRDILQDNATQDTDACGPEPTERVASLRLAHKVDARTSVRWIGVSGVNMGELQTKNLDVKSAAATAAFGKKVSDRPKTKLSTSKDDSWTLFKPPPVFPVNNSRAKIVPKISYASKVKENLHKAAQAAGQFQAPPGRRSRVPMSAMKTITSASFTNGPMSGDGDGCPSVGAFFTPAACSFPPASSPPSGENVASTLDDYCSSTNSVDLQKCTPIIYPSNPLNMQPVLPSACQAQSNRKALGEIFQNQWGLSFINEPNVWPEGGRGLLVPVEVNTAVVTYQGEPRPSATADPGLDASLSIPEPWSPDSVNRTSAPACIPATVKGEAGTKAQLTGQDRRIAEAKCQVVLAISKDVVGTEPSSAPRTNPVLDLFKGQAQTSRLDRGSRGSFDLKAAVTYHTEEMGYIFNLQKQDPKRIIFYDPARDELD</sequence>
<evidence type="ECO:0000313" key="1">
    <source>
        <dbReference type="EMBL" id="KAJ7995882.1"/>
    </source>
</evidence>
<dbReference type="EMBL" id="CM055747">
    <property type="protein sequence ID" value="KAJ7995882.1"/>
    <property type="molecule type" value="Genomic_DNA"/>
</dbReference>